<feature type="compositionally biased region" description="Low complexity" evidence="18">
    <location>
        <begin position="84"/>
        <end position="95"/>
    </location>
</feature>
<dbReference type="EMBL" id="JAIZAY010000017">
    <property type="protein sequence ID" value="KAJ8026237.1"/>
    <property type="molecule type" value="Genomic_DNA"/>
</dbReference>
<feature type="compositionally biased region" description="Basic residues" evidence="18">
    <location>
        <begin position="1729"/>
        <end position="1739"/>
    </location>
</feature>
<feature type="domain" description="RING-type" evidence="20">
    <location>
        <begin position="898"/>
        <end position="943"/>
    </location>
</feature>
<keyword evidence="7" id="KW-0949">S-adenosyl-L-methionine</keyword>
<dbReference type="InterPro" id="IPR055197">
    <property type="entry name" value="PHDvar_NSD"/>
</dbReference>
<dbReference type="InterPro" id="IPR050777">
    <property type="entry name" value="SET2_Histone-Lys_MeTrsfase"/>
</dbReference>
<feature type="domain" description="PWWP" evidence="22">
    <location>
        <begin position="1062"/>
        <end position="1124"/>
    </location>
</feature>
<dbReference type="PROSITE" id="PS50868">
    <property type="entry name" value="POST_SET"/>
    <property type="match status" value="1"/>
</dbReference>
<feature type="compositionally biased region" description="Polar residues" evidence="18">
    <location>
        <begin position="204"/>
        <end position="214"/>
    </location>
</feature>
<feature type="region of interest" description="Disordered" evidence="18">
    <location>
        <begin position="619"/>
        <end position="840"/>
    </location>
</feature>
<dbReference type="PROSITE" id="PS50089">
    <property type="entry name" value="ZF_RING_2"/>
    <property type="match status" value="1"/>
</dbReference>
<feature type="compositionally biased region" description="Basic and acidic residues" evidence="18">
    <location>
        <begin position="1636"/>
        <end position="1648"/>
    </location>
</feature>
<feature type="compositionally biased region" description="Basic and acidic residues" evidence="18">
    <location>
        <begin position="660"/>
        <end position="669"/>
    </location>
</feature>
<dbReference type="GO" id="GO:0008270">
    <property type="term" value="F:zinc ion binding"/>
    <property type="evidence" value="ECO:0007669"/>
    <property type="project" value="UniProtKB-KW"/>
</dbReference>
<proteinExistence type="predicted"/>
<feature type="compositionally biased region" description="Basic and acidic residues" evidence="18">
    <location>
        <begin position="511"/>
        <end position="542"/>
    </location>
</feature>
<dbReference type="FunFam" id="2.30.30.140:FF:000057">
    <property type="entry name" value="Histone-lysine N-methyltransferase NSD2"/>
    <property type="match status" value="1"/>
</dbReference>
<feature type="compositionally biased region" description="Polar residues" evidence="18">
    <location>
        <begin position="172"/>
        <end position="184"/>
    </location>
</feature>
<evidence type="ECO:0000256" key="11">
    <source>
        <dbReference type="ARBA" id="ARBA00022833"/>
    </source>
</evidence>
<feature type="compositionally biased region" description="Basic residues" evidence="18">
    <location>
        <begin position="543"/>
        <end position="562"/>
    </location>
</feature>
<dbReference type="SUPFAM" id="SSF47095">
    <property type="entry name" value="HMG-box"/>
    <property type="match status" value="1"/>
</dbReference>
<accession>A0A9Q1BI94</accession>
<dbReference type="CDD" id="cd15567">
    <property type="entry name" value="PHD4_NSD"/>
    <property type="match status" value="1"/>
</dbReference>
<dbReference type="CDD" id="cd19173">
    <property type="entry name" value="SET_NSD"/>
    <property type="match status" value="1"/>
</dbReference>
<dbReference type="SMART" id="SM00508">
    <property type="entry name" value="PostSET"/>
    <property type="match status" value="1"/>
</dbReference>
<dbReference type="Pfam" id="PF17982">
    <property type="entry name" value="C5HCH"/>
    <property type="match status" value="1"/>
</dbReference>
<dbReference type="Pfam" id="PF23004">
    <property type="entry name" value="PHDvar_NSD"/>
    <property type="match status" value="1"/>
</dbReference>
<keyword evidence="13" id="KW-0805">Transcription regulation</keyword>
<dbReference type="GO" id="GO:0005694">
    <property type="term" value="C:chromosome"/>
    <property type="evidence" value="ECO:0007669"/>
    <property type="project" value="UniProtKB-SubCell"/>
</dbReference>
<dbReference type="SMART" id="SM00317">
    <property type="entry name" value="SET"/>
    <property type="match status" value="1"/>
</dbReference>
<feature type="compositionally biased region" description="Low complexity" evidence="18">
    <location>
        <begin position="185"/>
        <end position="202"/>
    </location>
</feature>
<dbReference type="InterPro" id="IPR019787">
    <property type="entry name" value="Znf_PHD-finger"/>
</dbReference>
<evidence type="ECO:0000256" key="8">
    <source>
        <dbReference type="ARBA" id="ARBA00022723"/>
    </source>
</evidence>
<keyword evidence="11" id="KW-0862">Zinc</keyword>
<dbReference type="GO" id="GO:0016279">
    <property type="term" value="F:protein-lysine N-methyltransferase activity"/>
    <property type="evidence" value="ECO:0007669"/>
    <property type="project" value="UniProtKB-ARBA"/>
</dbReference>
<evidence type="ECO:0000313" key="26">
    <source>
        <dbReference type="Proteomes" id="UP001152320"/>
    </source>
</evidence>
<keyword evidence="14" id="KW-0804">Transcription</keyword>
<protein>
    <submittedName>
        <fullName evidence="25">Histone-lysine N-methyltransferase NSD2</fullName>
    </submittedName>
</protein>
<dbReference type="InterPro" id="IPR006560">
    <property type="entry name" value="AWS_dom"/>
</dbReference>
<dbReference type="GO" id="GO:0032259">
    <property type="term" value="P:methylation"/>
    <property type="evidence" value="ECO:0007669"/>
    <property type="project" value="UniProtKB-KW"/>
</dbReference>
<feature type="compositionally biased region" description="Basic residues" evidence="18">
    <location>
        <begin position="633"/>
        <end position="643"/>
    </location>
</feature>
<dbReference type="GO" id="GO:0140938">
    <property type="term" value="F:histone H3 methyltransferase activity"/>
    <property type="evidence" value="ECO:0007669"/>
    <property type="project" value="UniProtKB-ARBA"/>
</dbReference>
<evidence type="ECO:0000256" key="15">
    <source>
        <dbReference type="ARBA" id="ARBA00023242"/>
    </source>
</evidence>
<dbReference type="FunFam" id="3.30.40.10:FF:000025">
    <property type="entry name" value="Histone-lysine N-methyltransferase"/>
    <property type="match status" value="1"/>
</dbReference>
<feature type="region of interest" description="Disordered" evidence="18">
    <location>
        <begin position="1"/>
        <end position="269"/>
    </location>
</feature>
<comment type="subcellular location">
    <subcellularLocation>
        <location evidence="2">Chromosome</location>
    </subcellularLocation>
    <subcellularLocation>
        <location evidence="1">Nucleus</location>
    </subcellularLocation>
</comment>
<dbReference type="Pfam" id="PF00628">
    <property type="entry name" value="PHD"/>
    <property type="match status" value="1"/>
</dbReference>
<dbReference type="InterPro" id="IPR001965">
    <property type="entry name" value="Znf_PHD"/>
</dbReference>
<feature type="domain" description="SET" evidence="21">
    <location>
        <begin position="1248"/>
        <end position="1365"/>
    </location>
</feature>
<feature type="compositionally biased region" description="Polar residues" evidence="18">
    <location>
        <begin position="74"/>
        <end position="83"/>
    </location>
</feature>
<organism evidence="25 26">
    <name type="scientific">Holothuria leucospilota</name>
    <name type="common">Black long sea cucumber</name>
    <name type="synonym">Mertensiothuria leucospilota</name>
    <dbReference type="NCBI Taxonomy" id="206669"/>
    <lineage>
        <taxon>Eukaryota</taxon>
        <taxon>Metazoa</taxon>
        <taxon>Echinodermata</taxon>
        <taxon>Eleutherozoa</taxon>
        <taxon>Echinozoa</taxon>
        <taxon>Holothuroidea</taxon>
        <taxon>Aspidochirotacea</taxon>
        <taxon>Aspidochirotida</taxon>
        <taxon>Holothuriidae</taxon>
        <taxon>Holothuria</taxon>
    </lineage>
</organism>
<dbReference type="SMART" id="SM00570">
    <property type="entry name" value="AWS"/>
    <property type="match status" value="1"/>
</dbReference>
<name>A0A9Q1BI94_HOLLE</name>
<dbReference type="GO" id="GO:0005634">
    <property type="term" value="C:nucleus"/>
    <property type="evidence" value="ECO:0007669"/>
    <property type="project" value="UniProtKB-SubCell"/>
</dbReference>
<dbReference type="CDD" id="cd20144">
    <property type="entry name" value="PWWP_NSD_rpt1"/>
    <property type="match status" value="1"/>
</dbReference>
<gene>
    <name evidence="25" type="ORF">HOLleu_34030</name>
</gene>
<dbReference type="PROSITE" id="PS50280">
    <property type="entry name" value="SET"/>
    <property type="match status" value="1"/>
</dbReference>
<dbReference type="PANTHER" id="PTHR22884">
    <property type="entry name" value="SET DOMAIN PROTEINS"/>
    <property type="match status" value="1"/>
</dbReference>
<evidence type="ECO:0000259" key="22">
    <source>
        <dbReference type="PROSITE" id="PS50812"/>
    </source>
</evidence>
<dbReference type="SMART" id="SM00293">
    <property type="entry name" value="PWWP"/>
    <property type="match status" value="2"/>
</dbReference>
<evidence type="ECO:0000259" key="23">
    <source>
        <dbReference type="PROSITE" id="PS50868"/>
    </source>
</evidence>
<evidence type="ECO:0000256" key="10">
    <source>
        <dbReference type="ARBA" id="ARBA00022771"/>
    </source>
</evidence>
<dbReference type="InterPro" id="IPR036910">
    <property type="entry name" value="HMG_box_dom_sf"/>
</dbReference>
<evidence type="ECO:0000256" key="1">
    <source>
        <dbReference type="ARBA" id="ARBA00004123"/>
    </source>
</evidence>
<evidence type="ECO:0000256" key="14">
    <source>
        <dbReference type="ARBA" id="ARBA00023163"/>
    </source>
</evidence>
<feature type="compositionally biased region" description="Basic and acidic residues" evidence="18">
    <location>
        <begin position="563"/>
        <end position="572"/>
    </location>
</feature>
<feature type="coiled-coil region" evidence="17">
    <location>
        <begin position="1393"/>
        <end position="1424"/>
    </location>
</feature>
<keyword evidence="17" id="KW-0175">Coiled coil</keyword>
<dbReference type="PROSITE" id="PS01359">
    <property type="entry name" value="ZF_PHD_1"/>
    <property type="match status" value="1"/>
</dbReference>
<evidence type="ECO:0000313" key="25">
    <source>
        <dbReference type="EMBL" id="KAJ8026237.1"/>
    </source>
</evidence>
<dbReference type="Proteomes" id="UP001152320">
    <property type="component" value="Chromosome 17"/>
</dbReference>
<feature type="domain" description="PHD-type" evidence="19">
    <location>
        <begin position="1012"/>
        <end position="1057"/>
    </location>
</feature>
<dbReference type="Pfam" id="PF00856">
    <property type="entry name" value="SET"/>
    <property type="match status" value="1"/>
</dbReference>
<feature type="compositionally biased region" description="Basic and acidic residues" evidence="18">
    <location>
        <begin position="1679"/>
        <end position="1717"/>
    </location>
</feature>
<feature type="region of interest" description="Disordered" evidence="18">
    <location>
        <begin position="1543"/>
        <end position="1770"/>
    </location>
</feature>
<dbReference type="Pfam" id="PF23011">
    <property type="entry name" value="PHD-1st_NSD"/>
    <property type="match status" value="1"/>
</dbReference>
<comment type="caution">
    <text evidence="25">The sequence shown here is derived from an EMBL/GenBank/DDBJ whole genome shotgun (WGS) entry which is preliminary data.</text>
</comment>
<dbReference type="InterPro" id="IPR013083">
    <property type="entry name" value="Znf_RING/FYVE/PHD"/>
</dbReference>
<evidence type="ECO:0000256" key="7">
    <source>
        <dbReference type="ARBA" id="ARBA00022691"/>
    </source>
</evidence>
<dbReference type="CDD" id="cd15568">
    <property type="entry name" value="PHD5_NSD"/>
    <property type="match status" value="1"/>
</dbReference>
<dbReference type="OrthoDB" id="422362at2759"/>
<feature type="compositionally biased region" description="Low complexity" evidence="18">
    <location>
        <begin position="811"/>
        <end position="820"/>
    </location>
</feature>
<evidence type="ECO:0000256" key="5">
    <source>
        <dbReference type="ARBA" id="ARBA00022603"/>
    </source>
</evidence>
<dbReference type="CDD" id="cd05838">
    <property type="entry name" value="PWWP_NSD_rpt2"/>
    <property type="match status" value="1"/>
</dbReference>
<feature type="compositionally biased region" description="Basic and acidic residues" evidence="18">
    <location>
        <begin position="738"/>
        <end position="756"/>
    </location>
</feature>
<evidence type="ECO:0000256" key="12">
    <source>
        <dbReference type="ARBA" id="ARBA00022853"/>
    </source>
</evidence>
<dbReference type="CDD" id="cd15565">
    <property type="entry name" value="PHD2_NSD"/>
    <property type="match status" value="1"/>
</dbReference>
<feature type="compositionally biased region" description="Basic residues" evidence="18">
    <location>
        <begin position="1589"/>
        <end position="1610"/>
    </location>
</feature>
<dbReference type="FunFam" id="2.170.270.10:FF:000002">
    <property type="entry name" value="Histone-lysine N-methyltransferase"/>
    <property type="match status" value="1"/>
</dbReference>
<dbReference type="InterPro" id="IPR000313">
    <property type="entry name" value="PWWP_dom"/>
</dbReference>
<dbReference type="SMART" id="SM00249">
    <property type="entry name" value="PHD"/>
    <property type="match status" value="4"/>
</dbReference>
<dbReference type="PROSITE" id="PS51215">
    <property type="entry name" value="AWS"/>
    <property type="match status" value="1"/>
</dbReference>
<feature type="domain" description="PHD-type" evidence="19">
    <location>
        <begin position="846"/>
        <end position="894"/>
    </location>
</feature>
<dbReference type="SUPFAM" id="SSF57903">
    <property type="entry name" value="FYVE/PHD zinc finger"/>
    <property type="match status" value="3"/>
</dbReference>
<feature type="compositionally biased region" description="Basic and acidic residues" evidence="18">
    <location>
        <begin position="1656"/>
        <end position="1671"/>
    </location>
</feature>
<dbReference type="SUPFAM" id="SSF82199">
    <property type="entry name" value="SET domain"/>
    <property type="match status" value="1"/>
</dbReference>
<dbReference type="FunFam" id="3.30.40.10:FF:000969">
    <property type="entry name" value="Histone-lysine N-methyltransferase"/>
    <property type="match status" value="1"/>
</dbReference>
<dbReference type="InterPro" id="IPR041306">
    <property type="entry name" value="C5HCH"/>
</dbReference>
<evidence type="ECO:0000256" key="17">
    <source>
        <dbReference type="SAM" id="Coils"/>
    </source>
</evidence>
<dbReference type="Gene3D" id="2.170.270.10">
    <property type="entry name" value="SET domain"/>
    <property type="match status" value="1"/>
</dbReference>
<feature type="compositionally biased region" description="Polar residues" evidence="18">
    <location>
        <begin position="124"/>
        <end position="139"/>
    </location>
</feature>
<evidence type="ECO:0000256" key="9">
    <source>
        <dbReference type="ARBA" id="ARBA00022737"/>
    </source>
</evidence>
<keyword evidence="12" id="KW-0156">Chromatin regulator</keyword>
<feature type="compositionally biased region" description="Acidic residues" evidence="18">
    <location>
        <begin position="689"/>
        <end position="702"/>
    </location>
</feature>
<feature type="compositionally biased region" description="Basic and acidic residues" evidence="18">
    <location>
        <begin position="1543"/>
        <end position="1552"/>
    </location>
</feature>
<feature type="compositionally biased region" description="Polar residues" evidence="18">
    <location>
        <begin position="221"/>
        <end position="243"/>
    </location>
</feature>
<dbReference type="Pfam" id="PF00855">
    <property type="entry name" value="PWWP"/>
    <property type="match status" value="2"/>
</dbReference>
<dbReference type="FunFam" id="2.30.30.140:FF:000099">
    <property type="entry name" value="Histone-lysine N-methyltransferase"/>
    <property type="match status" value="1"/>
</dbReference>
<evidence type="ECO:0000256" key="2">
    <source>
        <dbReference type="ARBA" id="ARBA00004286"/>
    </source>
</evidence>
<dbReference type="InterPro" id="IPR011011">
    <property type="entry name" value="Znf_FYVE_PHD"/>
</dbReference>
<keyword evidence="4" id="KW-0597">Phosphoprotein</keyword>
<keyword evidence="3" id="KW-0158">Chromosome</keyword>
<keyword evidence="5" id="KW-0489">Methyltransferase</keyword>
<keyword evidence="15" id="KW-0539">Nucleus</keyword>
<dbReference type="InterPro" id="IPR046341">
    <property type="entry name" value="SET_dom_sf"/>
</dbReference>
<feature type="region of interest" description="Disordered" evidence="18">
    <location>
        <begin position="477"/>
        <end position="582"/>
    </location>
</feature>
<feature type="region of interest" description="Disordered" evidence="18">
    <location>
        <begin position="317"/>
        <end position="339"/>
    </location>
</feature>
<dbReference type="Gene3D" id="2.30.30.140">
    <property type="match status" value="2"/>
</dbReference>
<feature type="domain" description="Post-SET" evidence="23">
    <location>
        <begin position="1372"/>
        <end position="1388"/>
    </location>
</feature>
<evidence type="ECO:0000259" key="20">
    <source>
        <dbReference type="PROSITE" id="PS50089"/>
    </source>
</evidence>
<evidence type="ECO:0000259" key="19">
    <source>
        <dbReference type="PROSITE" id="PS50016"/>
    </source>
</evidence>
<dbReference type="InterPro" id="IPR019786">
    <property type="entry name" value="Zinc_finger_PHD-type_CS"/>
</dbReference>
<feature type="compositionally biased region" description="Basic residues" evidence="18">
    <location>
        <begin position="1620"/>
        <end position="1635"/>
    </location>
</feature>
<dbReference type="PROSITE" id="PS50812">
    <property type="entry name" value="PWWP"/>
    <property type="match status" value="2"/>
</dbReference>
<dbReference type="InterPro" id="IPR059153">
    <property type="entry name" value="NSD_PHD-1st"/>
</dbReference>
<evidence type="ECO:0000256" key="6">
    <source>
        <dbReference type="ARBA" id="ARBA00022679"/>
    </source>
</evidence>
<evidence type="ECO:0000256" key="3">
    <source>
        <dbReference type="ARBA" id="ARBA00022454"/>
    </source>
</evidence>
<dbReference type="Pfam" id="PF17907">
    <property type="entry name" value="AWS"/>
    <property type="match status" value="1"/>
</dbReference>
<dbReference type="PROSITE" id="PS50016">
    <property type="entry name" value="ZF_PHD_2"/>
    <property type="match status" value="2"/>
</dbReference>
<keyword evidence="9" id="KW-0677">Repeat</keyword>
<reference evidence="25" key="1">
    <citation type="submission" date="2021-10" db="EMBL/GenBank/DDBJ databases">
        <title>Tropical sea cucumber genome reveals ecological adaptation and Cuvierian tubules defense mechanism.</title>
        <authorList>
            <person name="Chen T."/>
        </authorList>
    </citation>
    <scope>NUCLEOTIDE SEQUENCE</scope>
    <source>
        <strain evidence="25">Nanhai2018</strain>
        <tissue evidence="25">Muscle</tissue>
    </source>
</reference>
<keyword evidence="8" id="KW-0479">Metal-binding</keyword>
<keyword evidence="6" id="KW-0808">Transferase</keyword>
<evidence type="ECO:0000256" key="4">
    <source>
        <dbReference type="ARBA" id="ARBA00022553"/>
    </source>
</evidence>
<feature type="compositionally biased region" description="Basic residues" evidence="18">
    <location>
        <begin position="1748"/>
        <end position="1770"/>
    </location>
</feature>
<dbReference type="InterPro" id="IPR003616">
    <property type="entry name" value="Post-SET_dom"/>
</dbReference>
<dbReference type="Gene3D" id="3.30.40.10">
    <property type="entry name" value="Zinc/RING finger domain, C3HC4 (zinc finger)"/>
    <property type="match status" value="4"/>
</dbReference>
<evidence type="ECO:0000259" key="21">
    <source>
        <dbReference type="PROSITE" id="PS50280"/>
    </source>
</evidence>
<feature type="compositionally biased region" description="Polar residues" evidence="18">
    <location>
        <begin position="789"/>
        <end position="805"/>
    </location>
</feature>
<evidence type="ECO:0000256" key="16">
    <source>
        <dbReference type="PROSITE-ProRule" id="PRU00175"/>
    </source>
</evidence>
<feature type="domain" description="AWS" evidence="24">
    <location>
        <begin position="1196"/>
        <end position="1246"/>
    </location>
</feature>
<feature type="compositionally biased region" description="Basic and acidic residues" evidence="18">
    <location>
        <begin position="766"/>
        <end position="776"/>
    </location>
</feature>
<feature type="domain" description="PWWP" evidence="22">
    <location>
        <begin position="349"/>
        <end position="404"/>
    </location>
</feature>
<sequence length="1770" mass="199320">MNPSDPRNLLPPPPPLYPATTSSSAGRQEFVNPGIQTIPPMSTYSPPQGYGHIPLNPMPGPPYHKIAQPIQPRESIQSQQSVFQQYTPQQSYPQTHYNQSYPPDQYYPQSGYQQPTYRSPVHSVPQQYLPQHMSYQHSSPTQPQPQLNPQNYDPYSRTYLSNQGTPPGITIPQPQHPLSTNTAFSQVQPQASQSPIQPSGSPLGSFQQRQTASPSRVPPITVSSSSASTLDAKIQNSNFNLLSQPPPEKVSTEKTVSAPEKVPKEKPTEVVQGEVRKAMQDTAQQTDKEQKIQKVKNEAVIARPVAATKPITVAQKKENAKASRAPVAIPGAPKQPPGYHDEKPCEWLVGDLVWSKVSGHPWWPCMVAYDPNLGIYTKMQGGIGRGFRMYHVQFFGEVPERGWVSGTRIRKFEGRNQYEELVKEMIRSVKKKDRTKLQAKMAVKGSRKVAWEVGVQECLKALPMSRHERKLNFTFKYDMPKNKGGTTNSEQIDIVSFGDHPKMKAKRAYKKQKDDSKDQEGEEAGAEKKSKGTKDSEKETSGKKKKKDKSKKDGRKKVKSPKVKSDKEEPRSLRKRGRKSIQFLKFCSEKEEQQKEEYSSLSKKELYIKFEKEWSELTAEERAKYDVETASPRPKKSERKRKREEKTPTAEPVLKRSKREAKPSRKIQESELSNLNFAKRGLKSKDSSEPDEDHQGEEDDDAEKVTSPSEKSKKEGSKVKATPPKTAAVSKRGRKLKKISEDQTKKEVEAVPETKKPARKKSRKASLTDEMTRDFEEMQEEAPLVIDTSAITSVLESPSDTNGTSEKGAGSRRASTSTTGDTDDKSSVVSSSTNGTKEKNGLTKKDNICQVCERCNGGELVLCEGGCHGAFHLDCIGLQKPPQGSFKCDECISGNHSCFVCRESSSNLKRCSVMLCGKRYHQECLGKFPQRKLEHKTFHCPLHFCHSCNAENPKGNKATKGRLMRCIRCPTAYHCGDGCIAAGSMQLSSTTIVCSKHFKPLKSMKHHSHVSVSWCFLCSIGGNLICCDNCPAAFHPSCMGYDTIPDGTWFCKDCESGRRPKYGDIVWVKLGNYRWWPGQVCNPKNVPLNIQEKDHQVGEFPVLFFGSHDYYWMHQGRVFLFQDGDKGSREKATKGIAQVFKAALQEASENFKTQQELRELKEAKEQESNSKKPTGFKFIKSNKPVGNVQMPVFDISSCPACDCKLSMEHPCKSDTDCINRLLMIECHPQVCPAGEKCANQRFQKRLYAPAAPKKTKGRGWGLFSTADIKKGDFVNEYVGELVDEEECRRRIAEAHENNITDFYFLTIDKERIIDAGPKGNMSRFMNHSCQPNCETQKWTVNGDTRVGLFALKDIPAGTELNFNYNLESLGNEKKECRCGAPNCSGFIGVRPKTAAAEAQEEKAKKAKERKKKRKKKQVADVKQLHEDECFRCGIGGELVMCDRKTCPKSYHLKCLSLLKKPYGKWACPWHHCDECGIASVAFCCECPNSYCKEHEPGNFETIVGKLYCKEHNLAQIRMEEEGKQIEAEAKEIQEAVEMANKVETKEAEKEEAGVDTTVAENGKPKRKRKQSQKVKEDAGEEEEEEEAPKKKRKRSPIKKKGKGTRGKKKEVKATKEKGSHSRAKTLKKRTKKIKNKSSEEIEADDKMEVIPNGDMSPHEKGSGGGGLKKDEESEGELVIDEKMEKAEKDRNKEGKQVSKEEEDLILKDSKHVFKKELQVTMTKLPKESPKHKKKKKKEKKEKEGKREKGGKKKEGKKHKDEKKKHAKKKK</sequence>
<feature type="compositionally biased region" description="Low complexity" evidence="18">
    <location>
        <begin position="140"/>
        <end position="151"/>
    </location>
</feature>
<dbReference type="InterPro" id="IPR055198">
    <property type="entry name" value="NSD_PHD"/>
</dbReference>
<dbReference type="InterPro" id="IPR001214">
    <property type="entry name" value="SET_dom"/>
</dbReference>
<keyword evidence="26" id="KW-1185">Reference proteome</keyword>
<dbReference type="SUPFAM" id="SSF63748">
    <property type="entry name" value="Tudor/PWWP/MBT"/>
    <property type="match status" value="2"/>
</dbReference>
<evidence type="ECO:0000256" key="18">
    <source>
        <dbReference type="SAM" id="MobiDB-lite"/>
    </source>
</evidence>
<feature type="compositionally biased region" description="Polar residues" evidence="18">
    <location>
        <begin position="96"/>
        <end position="117"/>
    </location>
</feature>
<dbReference type="InterPro" id="IPR001841">
    <property type="entry name" value="Znf_RING"/>
</dbReference>
<evidence type="ECO:0000259" key="24">
    <source>
        <dbReference type="PROSITE" id="PS51215"/>
    </source>
</evidence>
<keyword evidence="10 16" id="KW-0863">Zinc-finger</keyword>
<evidence type="ECO:0000256" key="13">
    <source>
        <dbReference type="ARBA" id="ARBA00023015"/>
    </source>
</evidence>
<dbReference type="Pfam" id="PF22908">
    <property type="entry name" value="PHD_NSD"/>
    <property type="match status" value="1"/>
</dbReference>